<feature type="region of interest" description="Disordered" evidence="1">
    <location>
        <begin position="94"/>
        <end position="339"/>
    </location>
</feature>
<protein>
    <submittedName>
        <fullName evidence="2">Uncharacterized protein</fullName>
    </submittedName>
</protein>
<dbReference type="OrthoDB" id="4414363at2759"/>
<accession>A0A9W9GB94</accession>
<feature type="compositionally biased region" description="Polar residues" evidence="1">
    <location>
        <begin position="1"/>
        <end position="16"/>
    </location>
</feature>
<reference evidence="2" key="1">
    <citation type="submission" date="2022-11" db="EMBL/GenBank/DDBJ databases">
        <authorList>
            <person name="Petersen C."/>
        </authorList>
    </citation>
    <scope>NUCLEOTIDE SEQUENCE</scope>
    <source>
        <strain evidence="2">IBT 34128</strain>
    </source>
</reference>
<name>A0A9W9GB94_9EURO</name>
<dbReference type="EMBL" id="JAPMSZ010000001">
    <property type="protein sequence ID" value="KAJ5115293.1"/>
    <property type="molecule type" value="Genomic_DNA"/>
</dbReference>
<feature type="compositionally biased region" description="Polar residues" evidence="1">
    <location>
        <begin position="260"/>
        <end position="275"/>
    </location>
</feature>
<dbReference type="RefSeq" id="XP_056516484.1">
    <property type="nucleotide sequence ID" value="XM_056651634.1"/>
</dbReference>
<keyword evidence="3" id="KW-1185">Reference proteome</keyword>
<feature type="region of interest" description="Disordered" evidence="1">
    <location>
        <begin position="1"/>
        <end position="38"/>
    </location>
</feature>
<sequence length="395" mass="44517">MSSPQPLGSGLASSRGTRLHDISGRRDPVSGRGKQLTTGEQAALIELYKERQCYTTVAEHPKSFWVALSAHFFDRTQRAYSWQSCRRRLEVHEAHTKEHQQNPRLSAGPSPEQEIPGNVPPISEYSHHSSEEDQHTSPDIEETCSQKPQPALRQQALELVGSPRRSHRSVERRTRKTSYPDSEGPSPRLDGFTRSSRPFDRPPSQSRSRSPHSRGSATYRRRFSTTSREESVPKPLHPKNQMSALRTTTARRQHEKMPSNDVSVPNVSGFSTPAKQRSRGNPRPTSTLFELASTTAKPSPNLEDLIRSYGSQSGDSDDDLPDTPVPPTHRPLQQSTKPSHAQLEDLYQRLTSAFHNETKKFIAQSNTPRNKRFSWKLQPMPSLLTWNGRRLSSGV</sequence>
<comment type="caution">
    <text evidence="2">The sequence shown here is derived from an EMBL/GenBank/DDBJ whole genome shotgun (WGS) entry which is preliminary data.</text>
</comment>
<gene>
    <name evidence="2" type="ORF">NUU61_001052</name>
</gene>
<feature type="compositionally biased region" description="Basic and acidic residues" evidence="1">
    <location>
        <begin position="18"/>
        <end position="29"/>
    </location>
</feature>
<evidence type="ECO:0000256" key="1">
    <source>
        <dbReference type="SAM" id="MobiDB-lite"/>
    </source>
</evidence>
<feature type="compositionally biased region" description="Polar residues" evidence="1">
    <location>
        <begin position="283"/>
        <end position="298"/>
    </location>
</feature>
<organism evidence="2 3">
    <name type="scientific">Penicillium alfredii</name>
    <dbReference type="NCBI Taxonomy" id="1506179"/>
    <lineage>
        <taxon>Eukaryota</taxon>
        <taxon>Fungi</taxon>
        <taxon>Dikarya</taxon>
        <taxon>Ascomycota</taxon>
        <taxon>Pezizomycotina</taxon>
        <taxon>Eurotiomycetes</taxon>
        <taxon>Eurotiomycetidae</taxon>
        <taxon>Eurotiales</taxon>
        <taxon>Aspergillaceae</taxon>
        <taxon>Penicillium</taxon>
    </lineage>
</organism>
<evidence type="ECO:0000313" key="2">
    <source>
        <dbReference type="EMBL" id="KAJ5115293.1"/>
    </source>
</evidence>
<dbReference type="Proteomes" id="UP001141434">
    <property type="component" value="Unassembled WGS sequence"/>
</dbReference>
<dbReference type="GeneID" id="81390802"/>
<feature type="compositionally biased region" description="Low complexity" evidence="1">
    <location>
        <begin position="202"/>
        <end position="218"/>
    </location>
</feature>
<evidence type="ECO:0000313" key="3">
    <source>
        <dbReference type="Proteomes" id="UP001141434"/>
    </source>
</evidence>
<reference evidence="2" key="2">
    <citation type="journal article" date="2023" name="IMA Fungus">
        <title>Comparative genomic study of the Penicillium genus elucidates a diverse pangenome and 15 lateral gene transfer events.</title>
        <authorList>
            <person name="Petersen C."/>
            <person name="Sorensen T."/>
            <person name="Nielsen M.R."/>
            <person name="Sondergaard T.E."/>
            <person name="Sorensen J.L."/>
            <person name="Fitzpatrick D.A."/>
            <person name="Frisvad J.C."/>
            <person name="Nielsen K.L."/>
        </authorList>
    </citation>
    <scope>NUCLEOTIDE SEQUENCE</scope>
    <source>
        <strain evidence="2">IBT 34128</strain>
    </source>
</reference>
<dbReference type="AlphaFoldDB" id="A0A9W9GB94"/>
<feature type="compositionally biased region" description="Basic and acidic residues" evidence="1">
    <location>
        <begin position="125"/>
        <end position="138"/>
    </location>
</feature>
<proteinExistence type="predicted"/>